<proteinExistence type="predicted"/>
<dbReference type="PATRIC" id="fig|1208321.3.peg.3620"/>
<protein>
    <recommendedName>
        <fullName evidence="4">DUF3329 domain-containing protein</fullName>
    </recommendedName>
</protein>
<gene>
    <name evidence="2" type="ORF">D104_18260</name>
</gene>
<dbReference type="STRING" id="1208321.D104_18260"/>
<dbReference type="Proteomes" id="UP000018857">
    <property type="component" value="Unassembled WGS sequence"/>
</dbReference>
<evidence type="ECO:0008006" key="4">
    <source>
        <dbReference type="Google" id="ProtNLM"/>
    </source>
</evidence>
<dbReference type="eggNOG" id="ENOG5030T80">
    <property type="taxonomic scope" value="Bacteria"/>
</dbReference>
<dbReference type="AlphaFoldDB" id="W1RN65"/>
<sequence>MLTESDRAFFRPKWRRVAATLFCAAWSVLEWVSNEPIWATIAVGITFYCLWHFFYKFEDEDKQTPTE</sequence>
<feature type="transmembrane region" description="Helical" evidence="1">
    <location>
        <begin position="37"/>
        <end position="55"/>
    </location>
</feature>
<keyword evidence="1" id="KW-1133">Transmembrane helix</keyword>
<dbReference type="OrthoDB" id="7362327at2"/>
<organism evidence="2 3">
    <name type="scientific">Marinomonas profundimaris</name>
    <dbReference type="NCBI Taxonomy" id="1208321"/>
    <lineage>
        <taxon>Bacteria</taxon>
        <taxon>Pseudomonadati</taxon>
        <taxon>Pseudomonadota</taxon>
        <taxon>Gammaproteobacteria</taxon>
        <taxon>Oceanospirillales</taxon>
        <taxon>Oceanospirillaceae</taxon>
        <taxon>Marinomonas</taxon>
    </lineage>
</organism>
<accession>W1RN65</accession>
<evidence type="ECO:0000313" key="3">
    <source>
        <dbReference type="Proteomes" id="UP000018857"/>
    </source>
</evidence>
<reference evidence="2 3" key="1">
    <citation type="journal article" date="2014" name="Genome Announc.">
        <title>Draft Genome Sequence of Marinomonas sp. Strain D104, a Polycyclic Aromatic Hydrocarbon-Degrading Bacterium from the Deep-Sea Sediment of the Arctic Ocean.</title>
        <authorList>
            <person name="Dong C."/>
            <person name="Bai X."/>
            <person name="Lai Q."/>
            <person name="Xie Y."/>
            <person name="Chen X."/>
            <person name="Shao Z."/>
        </authorList>
    </citation>
    <scope>NUCLEOTIDE SEQUENCE [LARGE SCALE GENOMIC DNA]</scope>
    <source>
        <strain evidence="2 3">D104</strain>
    </source>
</reference>
<comment type="caution">
    <text evidence="2">The sequence shown here is derived from an EMBL/GenBank/DDBJ whole genome shotgun (WGS) entry which is preliminary data.</text>
</comment>
<evidence type="ECO:0000313" key="2">
    <source>
        <dbReference type="EMBL" id="ETI57806.1"/>
    </source>
</evidence>
<evidence type="ECO:0000256" key="1">
    <source>
        <dbReference type="SAM" id="Phobius"/>
    </source>
</evidence>
<name>W1RN65_9GAMM</name>
<dbReference type="RefSeq" id="WP_024025668.1">
    <property type="nucleotide sequence ID" value="NZ_AYOZ01000062.1"/>
</dbReference>
<keyword evidence="1" id="KW-0812">Transmembrane</keyword>
<dbReference type="EMBL" id="AYOZ01000062">
    <property type="protein sequence ID" value="ETI57806.1"/>
    <property type="molecule type" value="Genomic_DNA"/>
</dbReference>
<keyword evidence="3" id="KW-1185">Reference proteome</keyword>
<keyword evidence="1" id="KW-0472">Membrane</keyword>